<dbReference type="SUPFAM" id="SSF55124">
    <property type="entry name" value="Nitrite/Sulfite reductase N-terminal domain-like"/>
    <property type="match status" value="2"/>
</dbReference>
<dbReference type="Gene3D" id="3.30.413.10">
    <property type="entry name" value="Sulfite Reductase Hemoprotein, domain 1"/>
    <property type="match status" value="2"/>
</dbReference>
<dbReference type="PANTHER" id="PTHR11493">
    <property type="entry name" value="SULFITE REDUCTASE [NADPH] SUBUNIT BETA-RELATED"/>
    <property type="match status" value="1"/>
</dbReference>
<dbReference type="InterPro" id="IPR036136">
    <property type="entry name" value="Nit/Sulf_reduc_fer-like_dom_sf"/>
</dbReference>
<evidence type="ECO:0000313" key="12">
    <source>
        <dbReference type="EMBL" id="MEX0373256.1"/>
    </source>
</evidence>
<evidence type="ECO:0000256" key="1">
    <source>
        <dbReference type="ARBA" id="ARBA00001929"/>
    </source>
</evidence>
<comment type="cofactor">
    <cofactor evidence="2">
        <name>[4Fe-4S] cluster</name>
        <dbReference type="ChEBI" id="CHEBI:49883"/>
    </cofactor>
</comment>
<keyword evidence="4" id="KW-0004">4Fe-4S</keyword>
<dbReference type="Proteomes" id="UP001556636">
    <property type="component" value="Unassembled WGS sequence"/>
</dbReference>
<evidence type="ECO:0000256" key="6">
    <source>
        <dbReference type="ARBA" id="ARBA00022723"/>
    </source>
</evidence>
<keyword evidence="9" id="KW-0411">Iron-sulfur</keyword>
<dbReference type="NCBIfam" id="NF010029">
    <property type="entry name" value="PRK13504.1"/>
    <property type="match status" value="1"/>
</dbReference>
<reference evidence="12 13" key="1">
    <citation type="submission" date="2024-02" db="EMBL/GenBank/DDBJ databases">
        <title>New especies of Spiribacter isolated from saline water.</title>
        <authorList>
            <person name="Leon M.J."/>
            <person name="De La Haba R."/>
            <person name="Sanchez-Porro C."/>
            <person name="Ventosa A."/>
        </authorList>
    </citation>
    <scope>NUCLEOTIDE SEQUENCE [LARGE SCALE GENOMIC DNA]</scope>
    <source>
        <strain evidence="13">ag22IC6-196</strain>
    </source>
</reference>
<feature type="domain" description="Nitrite/Sulfite reductase ferredoxin-like" evidence="11">
    <location>
        <begin position="350"/>
        <end position="405"/>
    </location>
</feature>
<dbReference type="Pfam" id="PF01077">
    <property type="entry name" value="NIR_SIR"/>
    <property type="match status" value="1"/>
</dbReference>
<evidence type="ECO:0000256" key="8">
    <source>
        <dbReference type="ARBA" id="ARBA00023004"/>
    </source>
</evidence>
<evidence type="ECO:0000256" key="5">
    <source>
        <dbReference type="ARBA" id="ARBA00022617"/>
    </source>
</evidence>
<dbReference type="SUPFAM" id="SSF56014">
    <property type="entry name" value="Nitrite and sulphite reductase 4Fe-4S domain-like"/>
    <property type="match status" value="2"/>
</dbReference>
<dbReference type="InterPro" id="IPR005117">
    <property type="entry name" value="NiRdtase/SiRdtase_haem-b_fer"/>
</dbReference>
<comment type="caution">
    <text evidence="12">The sequence shown here is derived from an EMBL/GenBank/DDBJ whole genome shotgun (WGS) entry which is preliminary data.</text>
</comment>
<dbReference type="InterPro" id="IPR045854">
    <property type="entry name" value="NO2/SO3_Rdtase_4Fe4S_sf"/>
</dbReference>
<dbReference type="PROSITE" id="PS00365">
    <property type="entry name" value="NIR_SIR"/>
    <property type="match status" value="1"/>
</dbReference>
<evidence type="ECO:0000313" key="13">
    <source>
        <dbReference type="Proteomes" id="UP001556636"/>
    </source>
</evidence>
<keyword evidence="8" id="KW-0408">Iron</keyword>
<dbReference type="InterPro" id="IPR006067">
    <property type="entry name" value="NO2/SO3_Rdtase_4Fe4S_dom"/>
</dbReference>
<keyword evidence="13" id="KW-1185">Reference proteome</keyword>
<evidence type="ECO:0000256" key="3">
    <source>
        <dbReference type="ARBA" id="ARBA00010429"/>
    </source>
</evidence>
<evidence type="ECO:0000256" key="2">
    <source>
        <dbReference type="ARBA" id="ARBA00001966"/>
    </source>
</evidence>
<organism evidence="12 13">
    <name type="scientific">Spiribacter roseus</name>
    <dbReference type="NCBI Taxonomy" id="1855875"/>
    <lineage>
        <taxon>Bacteria</taxon>
        <taxon>Pseudomonadati</taxon>
        <taxon>Pseudomonadota</taxon>
        <taxon>Gammaproteobacteria</taxon>
        <taxon>Chromatiales</taxon>
        <taxon>Ectothiorhodospiraceae</taxon>
        <taxon>Spiribacter</taxon>
    </lineage>
</organism>
<proteinExistence type="inferred from homology"/>
<dbReference type="Pfam" id="PF03460">
    <property type="entry name" value="NIR_SIR_ferr"/>
    <property type="match status" value="2"/>
</dbReference>
<evidence type="ECO:0000256" key="7">
    <source>
        <dbReference type="ARBA" id="ARBA00023002"/>
    </source>
</evidence>
<dbReference type="PANTHER" id="PTHR11493:SF47">
    <property type="entry name" value="SULFITE REDUCTASE [NADPH] SUBUNIT BETA"/>
    <property type="match status" value="1"/>
</dbReference>
<keyword evidence="7" id="KW-0560">Oxidoreductase</keyword>
<feature type="domain" description="Nitrite/Sulfite reductase ferredoxin-like" evidence="11">
    <location>
        <begin position="66"/>
        <end position="127"/>
    </location>
</feature>
<dbReference type="EMBL" id="JBAKFG010000003">
    <property type="protein sequence ID" value="MEX0373256.1"/>
    <property type="molecule type" value="Genomic_DNA"/>
</dbReference>
<keyword evidence="6" id="KW-0479">Metal-binding</keyword>
<evidence type="ECO:0000259" key="11">
    <source>
        <dbReference type="Pfam" id="PF03460"/>
    </source>
</evidence>
<dbReference type="RefSeq" id="WP_367951593.1">
    <property type="nucleotide sequence ID" value="NZ_JBAKFG010000003.1"/>
</dbReference>
<evidence type="ECO:0000256" key="4">
    <source>
        <dbReference type="ARBA" id="ARBA00022485"/>
    </source>
</evidence>
<dbReference type="InterPro" id="IPR045169">
    <property type="entry name" value="NO2/SO3_Rdtase_4Fe4S_prot"/>
</dbReference>
<feature type="domain" description="Nitrite/sulphite reductase 4Fe-4S" evidence="10">
    <location>
        <begin position="165"/>
        <end position="321"/>
    </location>
</feature>
<dbReference type="Gene3D" id="3.90.480.10">
    <property type="entry name" value="Sulfite Reductase Hemoprotein,Domain 2"/>
    <property type="match status" value="1"/>
</dbReference>
<comment type="similarity">
    <text evidence="3">Belongs to the nitrite and sulfite reductase 4Fe-4S domain family.</text>
</comment>
<keyword evidence="5" id="KW-0349">Heme</keyword>
<evidence type="ECO:0000256" key="9">
    <source>
        <dbReference type="ARBA" id="ARBA00023014"/>
    </source>
</evidence>
<gene>
    <name evidence="12" type="ORF">V6X51_07360</name>
</gene>
<evidence type="ECO:0000259" key="10">
    <source>
        <dbReference type="Pfam" id="PF01077"/>
    </source>
</evidence>
<protein>
    <submittedName>
        <fullName evidence="12">NADPH-dependent assimilatory sulfite reductase hemoprotein subunit</fullName>
    </submittedName>
</protein>
<comment type="cofactor">
    <cofactor evidence="1">
        <name>siroheme</name>
        <dbReference type="ChEBI" id="CHEBI:60052"/>
    </cofactor>
</comment>
<name>A0ABV3RYP8_9GAMM</name>
<sequence>MAKNLDLEKIKAQSRGLRGRLVASLENDTTGAVHPEDTAITKFHGIYQQDNRESRRQRREARLEPDYRFMIRVRVPGGVASPQQWSALNETAYQHGGGSLRLTTRQAVQFHGVTKEDLPDLMRRLDAVLMDSLAGCGDVNRNVMCHVQPEAGPLHAETSRIAREISTHLTPRTDAWREIWVDGDKVDTKEIEPAPDPLYGRTYLPRKFKIGIALPPINDVDVYSQDIGLIAIERNGGLIGFNVLAGGGLGCSQGDPNTFPRLAESLGFVRTEDVVAVCEAIVTVQRDYGDRENRRHARFKYTVDDRGIEWLAKEVATRSGVTLDHPIPVAFNGNGDRFGWHKAVDERYQRTVFVEGGRLTGETREALARIVRDYSEDVRITPNHNVILSGIRPSDCESVDTRLRDAGLDDESVSVRQRHSMACVAFPTCGLAMAESERYLPTLLASIDEIAVRHGIGDVPMTIRMSGCPNGCSRPYLGEIGFVGRAPGRYNMYLGAAFDGSRLNRIHRENIDEPTILEIIDQLFAAFAQNRAVDEAFGDYLIRSGTISATVHGSETNELRGD</sequence>
<dbReference type="PRINTS" id="PR00397">
    <property type="entry name" value="SIROHAEM"/>
</dbReference>
<dbReference type="InterPro" id="IPR006066">
    <property type="entry name" value="NO2/SO3_Rdtase_FeS/sirohaem_BS"/>
</dbReference>
<accession>A0ABV3RYP8</accession>